<dbReference type="PANTHER" id="PTHR24287:SF1">
    <property type="entry name" value="P450, PUTATIVE (EUROFUNG)-RELATED"/>
    <property type="match status" value="1"/>
</dbReference>
<dbReference type="PRINTS" id="PR00464">
    <property type="entry name" value="EP450II"/>
</dbReference>
<name>A0AA91Q3U4_CLALS</name>
<feature type="binding site" description="axial binding residue" evidence="8">
    <location>
        <position position="464"/>
    </location>
    <ligand>
        <name>heme</name>
        <dbReference type="ChEBI" id="CHEBI:30413"/>
    </ligand>
    <ligandPart>
        <name>Fe</name>
        <dbReference type="ChEBI" id="CHEBI:18248"/>
    </ligandPart>
</feature>
<dbReference type="SUPFAM" id="SSF48264">
    <property type="entry name" value="Cytochrome P450"/>
    <property type="match status" value="1"/>
</dbReference>
<dbReference type="Pfam" id="PF00067">
    <property type="entry name" value="p450"/>
    <property type="match status" value="1"/>
</dbReference>
<keyword evidence="7 9" id="KW-0503">Monooxygenase</keyword>
<reference evidence="11 12" key="1">
    <citation type="submission" date="2017-04" db="EMBL/GenBank/DDBJ databases">
        <title>Draft genome of the yeast Clavispora lusitaniae type strain CBS 6936.</title>
        <authorList>
            <person name="Durrens P."/>
            <person name="Klopp C."/>
            <person name="Biteau N."/>
            <person name="Fitton-Ouhabi V."/>
            <person name="Dementhon K."/>
            <person name="Accoceberry I."/>
            <person name="Sherman D.J."/>
            <person name="Noel T."/>
        </authorList>
    </citation>
    <scope>NUCLEOTIDE SEQUENCE [LARGE SCALE GENOMIC DNA]</scope>
    <source>
        <strain evidence="11 12">CBS 6936</strain>
    </source>
</reference>
<keyword evidence="10" id="KW-0472">Membrane</keyword>
<proteinExistence type="inferred from homology"/>
<dbReference type="GO" id="GO:0005506">
    <property type="term" value="F:iron ion binding"/>
    <property type="evidence" value="ECO:0007669"/>
    <property type="project" value="InterPro"/>
</dbReference>
<evidence type="ECO:0000256" key="7">
    <source>
        <dbReference type="ARBA" id="ARBA00023033"/>
    </source>
</evidence>
<dbReference type="PRINTS" id="PR01239">
    <property type="entry name" value="EP450IICYP52"/>
</dbReference>
<comment type="caution">
    <text evidence="11">The sequence shown here is derived from an EMBL/GenBank/DDBJ whole genome shotgun (WGS) entry which is preliminary data.</text>
</comment>
<protein>
    <submittedName>
        <fullName evidence="11">Cytochrome P450</fullName>
    </submittedName>
</protein>
<dbReference type="GO" id="GO:0016712">
    <property type="term" value="F:oxidoreductase activity, acting on paired donors, with incorporation or reduction of molecular oxygen, reduced flavin or flavoprotein as one donor, and incorporation of one atom of oxygen"/>
    <property type="evidence" value="ECO:0007669"/>
    <property type="project" value="InterPro"/>
</dbReference>
<dbReference type="PANTHER" id="PTHR24287">
    <property type="entry name" value="P450, PUTATIVE (EUROFUNG)-RELATED"/>
    <property type="match status" value="1"/>
</dbReference>
<dbReference type="EMBL" id="LYUB02000001">
    <property type="protein sequence ID" value="OVF10733.1"/>
    <property type="molecule type" value="Genomic_DNA"/>
</dbReference>
<evidence type="ECO:0000256" key="9">
    <source>
        <dbReference type="RuleBase" id="RU000461"/>
    </source>
</evidence>
<evidence type="ECO:0000256" key="6">
    <source>
        <dbReference type="ARBA" id="ARBA00023004"/>
    </source>
</evidence>
<evidence type="ECO:0000256" key="4">
    <source>
        <dbReference type="ARBA" id="ARBA00022723"/>
    </source>
</evidence>
<dbReference type="Proteomes" id="UP000195602">
    <property type="component" value="Unassembled WGS sequence"/>
</dbReference>
<dbReference type="InterPro" id="IPR002974">
    <property type="entry name" value="Cyt_P450_E_CYP52_ascomycetes"/>
</dbReference>
<evidence type="ECO:0000256" key="5">
    <source>
        <dbReference type="ARBA" id="ARBA00023002"/>
    </source>
</evidence>
<dbReference type="PRINTS" id="PR00385">
    <property type="entry name" value="P450"/>
</dbReference>
<keyword evidence="6 8" id="KW-0408">Iron</keyword>
<dbReference type="InterPro" id="IPR047146">
    <property type="entry name" value="Cyt_P450_E_CYP52_fungi"/>
</dbReference>
<keyword evidence="3 8" id="KW-0349">Heme</keyword>
<dbReference type="InterPro" id="IPR001128">
    <property type="entry name" value="Cyt_P450"/>
</dbReference>
<evidence type="ECO:0000313" key="12">
    <source>
        <dbReference type="Proteomes" id="UP000195602"/>
    </source>
</evidence>
<dbReference type="AlphaFoldDB" id="A0AA91Q3U4"/>
<evidence type="ECO:0000256" key="8">
    <source>
        <dbReference type="PIRSR" id="PIRSR602402-1"/>
    </source>
</evidence>
<dbReference type="Gene3D" id="1.10.630.10">
    <property type="entry name" value="Cytochrome P450"/>
    <property type="match status" value="1"/>
</dbReference>
<evidence type="ECO:0000256" key="3">
    <source>
        <dbReference type="ARBA" id="ARBA00022617"/>
    </source>
</evidence>
<evidence type="ECO:0000256" key="10">
    <source>
        <dbReference type="SAM" id="Phobius"/>
    </source>
</evidence>
<gene>
    <name evidence="11" type="ORF">A9F13_01g01430</name>
</gene>
<comment type="similarity">
    <text evidence="2 9">Belongs to the cytochrome P450 family.</text>
</comment>
<dbReference type="PROSITE" id="PS00086">
    <property type="entry name" value="CYTOCHROME_P450"/>
    <property type="match status" value="1"/>
</dbReference>
<organism evidence="11 12">
    <name type="scientific">Clavispora lusitaniae</name>
    <name type="common">Candida lusitaniae</name>
    <dbReference type="NCBI Taxonomy" id="36911"/>
    <lineage>
        <taxon>Eukaryota</taxon>
        <taxon>Fungi</taxon>
        <taxon>Dikarya</taxon>
        <taxon>Ascomycota</taxon>
        <taxon>Saccharomycotina</taxon>
        <taxon>Pichiomycetes</taxon>
        <taxon>Metschnikowiaceae</taxon>
        <taxon>Clavispora</taxon>
    </lineage>
</organism>
<evidence type="ECO:0000256" key="1">
    <source>
        <dbReference type="ARBA" id="ARBA00001971"/>
    </source>
</evidence>
<accession>A0AA91Q3U4</accession>
<keyword evidence="10" id="KW-1133">Transmembrane helix</keyword>
<dbReference type="InterPro" id="IPR002402">
    <property type="entry name" value="Cyt_P450_E_grp-II"/>
</dbReference>
<dbReference type="InterPro" id="IPR036396">
    <property type="entry name" value="Cyt_P450_sf"/>
</dbReference>
<sequence length="516" mass="58634">MSLHGVFGGMSIWSSVLLFIGIYLAGSYIRRYIAYKRSGAMWPAYGTDKCLGFKVVREMLKMRQIGRAPDFFQSKFEITGVYTGGLLVGGRYAITTRDPENVKAILATQFNDFNLGNRNQHIKVTLGDGIFTLDGAGWKSSRAMLRPQFAREQIAHVQSLERHVQRLAQKVRGTKGERFDIQPLFAKLTIDSGTEFLFGESCESLVDGETESETGLDPALKAVFAEAFNYTQTILFQRLSLQKLYFLVDGFKFRRQNRIVHQVTDFFVERALHASDKEAHSSSRGGYVFLYELMKQTRDPKVLRDQCLNVLLAARDTTSGLLSFCFFELARNPAVFARLREEISFHFGLGESADLSAISFESLKKCEYLRAVLHETLRMYPSVPANFRVATRDTTLPHGGGPDESKPIFVPKGTMCIYQVYSVHRSEVHYGKDYNDFRPERWFEERTKKLGWAFLPFNGGPRICLGQQFALTEASYVIVRLLQMFEHIESFDSVYPPAKATHLTMSLFDGANIALW</sequence>
<dbReference type="GO" id="GO:0020037">
    <property type="term" value="F:heme binding"/>
    <property type="evidence" value="ECO:0007669"/>
    <property type="project" value="InterPro"/>
</dbReference>
<keyword evidence="10" id="KW-0812">Transmembrane</keyword>
<evidence type="ECO:0000256" key="2">
    <source>
        <dbReference type="ARBA" id="ARBA00010617"/>
    </source>
</evidence>
<keyword evidence="5 9" id="KW-0560">Oxidoreductase</keyword>
<dbReference type="InterPro" id="IPR017972">
    <property type="entry name" value="Cyt_P450_CS"/>
</dbReference>
<evidence type="ECO:0000313" key="11">
    <source>
        <dbReference type="EMBL" id="OVF10733.1"/>
    </source>
</evidence>
<feature type="transmembrane region" description="Helical" evidence="10">
    <location>
        <begin position="6"/>
        <end position="29"/>
    </location>
</feature>
<dbReference type="KEGG" id="clus:A9F13_01g01430"/>
<comment type="cofactor">
    <cofactor evidence="1 8">
        <name>heme</name>
        <dbReference type="ChEBI" id="CHEBI:30413"/>
    </cofactor>
</comment>
<dbReference type="CDD" id="cd11063">
    <property type="entry name" value="CYP52"/>
    <property type="match status" value="1"/>
</dbReference>
<keyword evidence="4 8" id="KW-0479">Metal-binding</keyword>